<evidence type="ECO:0000313" key="8">
    <source>
        <dbReference type="EMBL" id="KFD19020.1"/>
    </source>
</evidence>
<evidence type="ECO:0000313" key="9">
    <source>
        <dbReference type="Proteomes" id="UP000028602"/>
    </source>
</evidence>
<keyword evidence="9" id="KW-1185">Reference proteome</keyword>
<evidence type="ECO:0000256" key="7">
    <source>
        <dbReference type="HAMAP-Rule" id="MF_00656"/>
    </source>
</evidence>
<comment type="caution">
    <text evidence="8">The sequence shown here is derived from an EMBL/GenBank/DDBJ whole genome shotgun (WGS) entry which is preliminary data.</text>
</comment>
<organism evidence="8 9">
    <name type="scientific">Tatumella ptyseos ATCC 33301</name>
    <dbReference type="NCBI Taxonomy" id="1005995"/>
    <lineage>
        <taxon>Bacteria</taxon>
        <taxon>Pseudomonadati</taxon>
        <taxon>Pseudomonadota</taxon>
        <taxon>Gammaproteobacteria</taxon>
        <taxon>Enterobacterales</taxon>
        <taxon>Erwiniaceae</taxon>
        <taxon>Tatumella</taxon>
    </lineage>
</organism>
<keyword evidence="4 7" id="KW-0884">PQQ biosynthesis</keyword>
<feature type="cross-link" description="Pyrroloquinoline quinone (Glu-Tyr)" evidence="7">
    <location>
        <begin position="45"/>
        <end position="49"/>
    </location>
</feature>
<dbReference type="NCBIfam" id="TIGR02107">
    <property type="entry name" value="PQQ_syn_pqqA"/>
    <property type="match status" value="1"/>
</dbReference>
<gene>
    <name evidence="7" type="primary">pqqA</name>
    <name evidence="8" type="ORF">GTPT_2321</name>
</gene>
<name>A0A085JEX4_9GAMM</name>
<dbReference type="HAMAP" id="MF_00656">
    <property type="entry name" value="PQQ_syn_PqqA"/>
    <property type="match status" value="1"/>
</dbReference>
<protein>
    <recommendedName>
        <fullName evidence="3 7">Coenzyme PQQ synthesis protein A</fullName>
    </recommendedName>
    <alternativeName>
        <fullName evidence="6 7">Pyrroloquinoline quinone biosynthesis protein A</fullName>
    </alternativeName>
</protein>
<dbReference type="EMBL" id="JMPR01000035">
    <property type="protein sequence ID" value="KFD19020.1"/>
    <property type="molecule type" value="Genomic_DNA"/>
</dbReference>
<comment type="function">
    <text evidence="5 7">Required for coenzyme pyrroloquinoline quinone (PQQ) biosynthesis. PQQ is probably formed by cross-linking a specific glutamate to a specific tyrosine residue and excising these residues from the peptide.</text>
</comment>
<accession>A0A085JEX4</accession>
<evidence type="ECO:0000256" key="5">
    <source>
        <dbReference type="ARBA" id="ARBA00024749"/>
    </source>
</evidence>
<comment type="similarity">
    <text evidence="2 7">Belongs to the PqqA family.</text>
</comment>
<evidence type="ECO:0000256" key="4">
    <source>
        <dbReference type="ARBA" id="ARBA00022905"/>
    </source>
</evidence>
<dbReference type="InterPro" id="IPR011725">
    <property type="entry name" value="PQQ_synth_PqqA"/>
</dbReference>
<proteinExistence type="inferred from homology"/>
<evidence type="ECO:0000256" key="6">
    <source>
        <dbReference type="ARBA" id="ARBA00030967"/>
    </source>
</evidence>
<sequence>MKGGCSGKPGQHPVAGYFSDINILSIKVIIMWKKPEFVDMRLGMEVTLYISNR</sequence>
<evidence type="ECO:0000256" key="2">
    <source>
        <dbReference type="ARBA" id="ARBA00009325"/>
    </source>
</evidence>
<evidence type="ECO:0000256" key="1">
    <source>
        <dbReference type="ARBA" id="ARBA00004886"/>
    </source>
</evidence>
<dbReference type="AlphaFoldDB" id="A0A085JEX4"/>
<comment type="pathway">
    <text evidence="1 7">Cofactor biosynthesis; pyrroloquinoline quinone biosynthesis.</text>
</comment>
<reference evidence="8 9" key="1">
    <citation type="submission" date="2014-05" db="EMBL/GenBank/DDBJ databases">
        <title>ATOL: Assembling a taxonomically balanced genome-scale reconstruction of the evolutionary history of the Enterobacteriaceae.</title>
        <authorList>
            <person name="Plunkett G.III."/>
            <person name="Neeno-Eckwall E.C."/>
            <person name="Glasner J.D."/>
            <person name="Perna N.T."/>
        </authorList>
    </citation>
    <scope>NUCLEOTIDE SEQUENCE [LARGE SCALE GENOMIC DNA]</scope>
    <source>
        <strain evidence="8 9">ATCC 33301</strain>
    </source>
</reference>
<dbReference type="GO" id="GO:0018189">
    <property type="term" value="P:pyrroloquinoline quinone biosynthetic process"/>
    <property type="evidence" value="ECO:0007669"/>
    <property type="project" value="UniProtKB-UniRule"/>
</dbReference>
<dbReference type="Pfam" id="PF08042">
    <property type="entry name" value="PqqA"/>
    <property type="match status" value="1"/>
</dbReference>
<dbReference type="UniPathway" id="UPA00539"/>
<evidence type="ECO:0000256" key="3">
    <source>
        <dbReference type="ARBA" id="ARBA00015086"/>
    </source>
</evidence>
<dbReference type="Proteomes" id="UP000028602">
    <property type="component" value="Unassembled WGS sequence"/>
</dbReference>